<keyword evidence="2" id="KW-0472">Membrane</keyword>
<feature type="compositionally biased region" description="Gly residues" evidence="1">
    <location>
        <begin position="1510"/>
        <end position="1520"/>
    </location>
</feature>
<feature type="transmembrane region" description="Helical" evidence="2">
    <location>
        <begin position="174"/>
        <end position="192"/>
    </location>
</feature>
<dbReference type="Pfam" id="PF11915">
    <property type="entry name" value="DUF3433"/>
    <property type="match status" value="2"/>
</dbReference>
<evidence type="ECO:0000313" key="3">
    <source>
        <dbReference type="EMBL" id="KIW40230.1"/>
    </source>
</evidence>
<sequence>MDSNQPPVYLDVPVTDAERAQARRRQDDSSDRLLPEAVHQHPEDSSSWTQYNAPTPSRFPSIRGAPAIRQIPPSFSKRFEPRQYVPISPIHEEDEPESIRLQEPSIYNKSDEGSLLRLQPPAPPLWTPIWLKKMTLILFAIFFALLVLALALLWHFDRTNDGFHVASDMKHYAWAYAPTVIAVVIVAVWRLVDYHAKLAMPFDALQDGPIKASESLFVDYISKFQLVALFEATRNNHFAVMATVVGFILLKVATMFSTGLLVPLPTQVKQSNAPIQARGFSADSFDPNTPLTSLSVASPVYAYYGSKTQGIPLENGVAIDLAYGAFTVPSNTSIGQNAIITGDVQAFIPNVTCSRLDVNLDTPAVVNDTNSANAFASSSNISFTIQAGDACSRASSVSVPAYDPYTEIVPGHQLTGTMQEIYCGTTVGDTSDSQGPRGLLFTLTDIKYEQTLFDNATQLAGGTFTIASDVSRTLTNMTNVFCKPSYTMTEVKVTNKTQLSGSRQGISIESGEGSNSSLPNFSNWNATNVFLQSATSADALFGDIVNDDNSSNSSGIFTLMALGEGDQDISSLLDADKMISAAQDTYKGVLAQYAHLSLRATNTSNIDGGSLTNEERRLRVNDVSVWTMASIFGILVIICIALVFIAPRAVVPRDPSSIAAIATILTRSTELNRLLRKQGVPNLANQQSALSGFEFGTAIAITDSGTTSFKIVASEGEPMQAATKPNMDLKWWLPFTASLPVLFVTLALPVVLIAVLEVVQHYSNKHNGLYTVADDKWTEIYSHYIPGIVTLIVASLVNMLDFNAALFAPWANLAKGDAISRKSVLHHLLGLTPPWAFLRAIRTRYVGALSSILAAGLASVLTILVSALYTVQHVTVNGPDITLTQLDSFSLQWPNSFSTDNGAAAIVDLIMHQDVSYPQFTYQGLVFPKLSLNNSEASSDSASVVSGSSSHILPAVRANLRCEILPNSSFNVSTEQAGSDSAFATDQAFVTATASLPASCQLGGSSGSENTVTYENNFELPSGGGGTYAGAQLDLLFGSNASTYGNYGESRGQYIGDNPAVGCPSLAFTFGHFKLDSTNKSQVTTMICYQEIQALKANVTLKDDSTSIDRNNPPTVQSGSVSLRSNPISTTGANSFDFRIQNNLAQEMTLFNGANGTPTSNPSATDTFDIYFQAVINGTNKHDPAALVGANNQGALVDAVIQFYQIYMAQAISTNMRASSSSSSSSTNSSRLTRRQSPTTTSTTATTVTRSRLVQDKDSKLELQVILGVIVGLCVASWLTTKMRRVLPCNPCSLAGTMSLLAGSDLCHSVDDGLCECCGKPRRRSFGYDADDRPESIHAAPEDEDEDEERQQIIPDGAEWVPQPQFETAFGGRRYSMGWWRERRAIGKRRRFGVDVGVRADGADDQDWELGQRRPEGSGFADFMMRGGDRDGRGEYSRFGSRGRDLSPGRPTTTAAGERDVIARPPRATTQANPNPSCPVHGGVNDDVRPPPATVAPRPRTPNPSCPVHGGVGGGGGGEEASGPATITRREGSYLGGEA</sequence>
<dbReference type="VEuPathDB" id="FungiDB:PV06_07444"/>
<keyword evidence="2" id="KW-0812">Transmembrane</keyword>
<dbReference type="OrthoDB" id="5332281at2759"/>
<feature type="compositionally biased region" description="Basic and acidic residues" evidence="1">
    <location>
        <begin position="1438"/>
        <end position="1447"/>
    </location>
</feature>
<feature type="transmembrane region" description="Helical" evidence="2">
    <location>
        <begin position="238"/>
        <end position="262"/>
    </location>
</feature>
<feature type="region of interest" description="Disordered" evidence="1">
    <location>
        <begin position="1218"/>
        <end position="1246"/>
    </location>
</feature>
<dbReference type="InterPro" id="IPR021840">
    <property type="entry name" value="DUF3433"/>
</dbReference>
<evidence type="ECO:0000313" key="4">
    <source>
        <dbReference type="Proteomes" id="UP000053342"/>
    </source>
</evidence>
<gene>
    <name evidence="3" type="ORF">PV06_07444</name>
</gene>
<evidence type="ECO:0000256" key="2">
    <source>
        <dbReference type="SAM" id="Phobius"/>
    </source>
</evidence>
<name>A0A0D2DCN7_9EURO</name>
<keyword evidence="4" id="KW-1185">Reference proteome</keyword>
<proteinExistence type="predicted"/>
<dbReference type="RefSeq" id="XP_016260446.1">
    <property type="nucleotide sequence ID" value="XM_016408692.1"/>
</dbReference>
<feature type="region of interest" description="Disordered" evidence="1">
    <location>
        <begin position="1104"/>
        <end position="1124"/>
    </location>
</feature>
<feature type="region of interest" description="Disordered" evidence="1">
    <location>
        <begin position="1329"/>
        <end position="1350"/>
    </location>
</feature>
<dbReference type="Proteomes" id="UP000053342">
    <property type="component" value="Unassembled WGS sequence"/>
</dbReference>
<dbReference type="EMBL" id="KN847338">
    <property type="protein sequence ID" value="KIW40230.1"/>
    <property type="molecule type" value="Genomic_DNA"/>
</dbReference>
<feature type="transmembrane region" description="Helical" evidence="2">
    <location>
        <begin position="136"/>
        <end position="154"/>
    </location>
</feature>
<feature type="region of interest" description="Disordered" evidence="1">
    <location>
        <begin position="1438"/>
        <end position="1539"/>
    </location>
</feature>
<dbReference type="PANTHER" id="PTHR37544">
    <property type="entry name" value="SPRAY-RELATED"/>
    <property type="match status" value="1"/>
</dbReference>
<feature type="region of interest" description="Disordered" evidence="1">
    <location>
        <begin position="1"/>
        <end position="63"/>
    </location>
</feature>
<evidence type="ECO:0000256" key="1">
    <source>
        <dbReference type="SAM" id="MobiDB-lite"/>
    </source>
</evidence>
<keyword evidence="2" id="KW-1133">Transmembrane helix</keyword>
<feature type="transmembrane region" description="Helical" evidence="2">
    <location>
        <begin position="625"/>
        <end position="646"/>
    </location>
</feature>
<dbReference type="GeneID" id="27359518"/>
<organism evidence="3 4">
    <name type="scientific">Exophiala oligosperma</name>
    <dbReference type="NCBI Taxonomy" id="215243"/>
    <lineage>
        <taxon>Eukaryota</taxon>
        <taxon>Fungi</taxon>
        <taxon>Dikarya</taxon>
        <taxon>Ascomycota</taxon>
        <taxon>Pezizomycotina</taxon>
        <taxon>Eurotiomycetes</taxon>
        <taxon>Chaetothyriomycetidae</taxon>
        <taxon>Chaetothyriales</taxon>
        <taxon>Herpotrichiellaceae</taxon>
        <taxon>Exophiala</taxon>
    </lineage>
</organism>
<reference evidence="3 4" key="1">
    <citation type="submission" date="2015-01" db="EMBL/GenBank/DDBJ databases">
        <title>The Genome Sequence of Exophiala oligosperma CBS72588.</title>
        <authorList>
            <consortium name="The Broad Institute Genomics Platform"/>
            <person name="Cuomo C."/>
            <person name="de Hoog S."/>
            <person name="Gorbushina A."/>
            <person name="Stielow B."/>
            <person name="Teixiera M."/>
            <person name="Abouelleil A."/>
            <person name="Chapman S.B."/>
            <person name="Priest M."/>
            <person name="Young S.K."/>
            <person name="Wortman J."/>
            <person name="Nusbaum C."/>
            <person name="Birren B."/>
        </authorList>
    </citation>
    <scope>NUCLEOTIDE SEQUENCE [LARGE SCALE GENOMIC DNA]</scope>
    <source>
        <strain evidence="3 4">CBS 72588</strain>
    </source>
</reference>
<feature type="compositionally biased region" description="Polar residues" evidence="1">
    <location>
        <begin position="45"/>
        <end position="55"/>
    </location>
</feature>
<protein>
    <submittedName>
        <fullName evidence="3">Uncharacterized protein</fullName>
    </submittedName>
</protein>
<feature type="transmembrane region" description="Helical" evidence="2">
    <location>
        <begin position="731"/>
        <end position="760"/>
    </location>
</feature>
<feature type="transmembrane region" description="Helical" evidence="2">
    <location>
        <begin position="845"/>
        <end position="869"/>
    </location>
</feature>
<feature type="compositionally biased region" description="Polar residues" evidence="1">
    <location>
        <begin position="1108"/>
        <end position="1124"/>
    </location>
</feature>
<dbReference type="STRING" id="215243.A0A0D2DCN7"/>
<feature type="compositionally biased region" description="Basic and acidic residues" evidence="1">
    <location>
        <begin position="16"/>
        <end position="44"/>
    </location>
</feature>
<accession>A0A0D2DCN7</accession>
<feature type="compositionally biased region" description="Pro residues" evidence="1">
    <location>
        <begin position="1490"/>
        <end position="1505"/>
    </location>
</feature>
<dbReference type="HOGENOM" id="CLU_003000_1_0_1"/>
<feature type="transmembrane region" description="Helical" evidence="2">
    <location>
        <begin position="780"/>
        <end position="800"/>
    </location>
</feature>
<dbReference type="PANTHER" id="PTHR37544:SF3">
    <property type="entry name" value="SPRAY"/>
    <property type="match status" value="1"/>
</dbReference>